<sequence length="65" mass="6297">MLRVGDTALLGVGSTTLLAIGGTALLAVGGTTPLGDSGAPRCLGTSRRPPPTYRPPSPPATPASG</sequence>
<protein>
    <submittedName>
        <fullName evidence="2">Uncharacterized protein</fullName>
    </submittedName>
</protein>
<accession>A0A290Z457</accession>
<evidence type="ECO:0000256" key="1">
    <source>
        <dbReference type="SAM" id="MobiDB-lite"/>
    </source>
</evidence>
<dbReference type="EMBL" id="CP023445">
    <property type="protein sequence ID" value="ATE53831.1"/>
    <property type="molecule type" value="Genomic_DNA"/>
</dbReference>
<dbReference type="AlphaFoldDB" id="A0A290Z457"/>
<gene>
    <name evidence="2" type="ORF">CNX65_11445</name>
</gene>
<reference evidence="2" key="1">
    <citation type="submission" date="2017-09" db="EMBL/GenBank/DDBJ databases">
        <title>Complete Genome Sequence of ansamitocin-producing Bacterium Actinosynnema pretiosum X47.</title>
        <authorList>
            <person name="Cao G."/>
            <person name="Zong G."/>
            <person name="Zhong C."/>
            <person name="Fu J."/>
        </authorList>
    </citation>
    <scope>NUCLEOTIDE SEQUENCE [LARGE SCALE GENOMIC DNA]</scope>
    <source>
        <strain evidence="2">X47</strain>
    </source>
</reference>
<feature type="compositionally biased region" description="Pro residues" evidence="1">
    <location>
        <begin position="48"/>
        <end position="65"/>
    </location>
</feature>
<dbReference type="Proteomes" id="UP000218505">
    <property type="component" value="Chromosome"/>
</dbReference>
<dbReference type="KEGG" id="apre:CNX65_11445"/>
<organism evidence="2 3">
    <name type="scientific">Actinosynnema pretiosum</name>
    <dbReference type="NCBI Taxonomy" id="42197"/>
    <lineage>
        <taxon>Bacteria</taxon>
        <taxon>Bacillati</taxon>
        <taxon>Actinomycetota</taxon>
        <taxon>Actinomycetes</taxon>
        <taxon>Pseudonocardiales</taxon>
        <taxon>Pseudonocardiaceae</taxon>
        <taxon>Actinosynnema</taxon>
    </lineage>
</organism>
<name>A0A290Z457_9PSEU</name>
<keyword evidence="3" id="KW-1185">Reference proteome</keyword>
<evidence type="ECO:0000313" key="3">
    <source>
        <dbReference type="Proteomes" id="UP000218505"/>
    </source>
</evidence>
<evidence type="ECO:0000313" key="2">
    <source>
        <dbReference type="EMBL" id="ATE53831.1"/>
    </source>
</evidence>
<proteinExistence type="predicted"/>
<feature type="region of interest" description="Disordered" evidence="1">
    <location>
        <begin position="29"/>
        <end position="65"/>
    </location>
</feature>